<keyword evidence="4" id="KW-1185">Reference proteome</keyword>
<proteinExistence type="predicted"/>
<organism evidence="3 4">
    <name type="scientific">Macleaya cordata</name>
    <name type="common">Five-seeded plume-poppy</name>
    <name type="synonym">Bocconia cordata</name>
    <dbReference type="NCBI Taxonomy" id="56857"/>
    <lineage>
        <taxon>Eukaryota</taxon>
        <taxon>Viridiplantae</taxon>
        <taxon>Streptophyta</taxon>
        <taxon>Embryophyta</taxon>
        <taxon>Tracheophyta</taxon>
        <taxon>Spermatophyta</taxon>
        <taxon>Magnoliopsida</taxon>
        <taxon>Ranunculales</taxon>
        <taxon>Papaveraceae</taxon>
        <taxon>Papaveroideae</taxon>
        <taxon>Macleaya</taxon>
    </lineage>
</organism>
<reference evidence="3 4" key="1">
    <citation type="journal article" date="2017" name="Mol. Plant">
        <title>The Genome of Medicinal Plant Macleaya cordata Provides New Insights into Benzylisoquinoline Alkaloids Metabolism.</title>
        <authorList>
            <person name="Liu X."/>
            <person name="Liu Y."/>
            <person name="Huang P."/>
            <person name="Ma Y."/>
            <person name="Qing Z."/>
            <person name="Tang Q."/>
            <person name="Cao H."/>
            <person name="Cheng P."/>
            <person name="Zheng Y."/>
            <person name="Yuan Z."/>
            <person name="Zhou Y."/>
            <person name="Liu J."/>
            <person name="Tang Z."/>
            <person name="Zhuo Y."/>
            <person name="Zhang Y."/>
            <person name="Yu L."/>
            <person name="Huang J."/>
            <person name="Yang P."/>
            <person name="Peng Q."/>
            <person name="Zhang J."/>
            <person name="Jiang W."/>
            <person name="Zhang Z."/>
            <person name="Lin K."/>
            <person name="Ro D.K."/>
            <person name="Chen X."/>
            <person name="Xiong X."/>
            <person name="Shang Y."/>
            <person name="Huang S."/>
            <person name="Zeng J."/>
        </authorList>
    </citation>
    <scope>NUCLEOTIDE SEQUENCE [LARGE SCALE GENOMIC DNA]</scope>
    <source>
        <strain evidence="4">cv. BLH2017</strain>
        <tissue evidence="3">Root</tissue>
    </source>
</reference>
<dbReference type="InParanoid" id="A0A200PRF7"/>
<dbReference type="PANTHER" id="PTHR31680">
    <property type="entry name" value="LONGIFOLIA PROTEIN"/>
    <property type="match status" value="1"/>
</dbReference>
<sequence>MSAKFLHALTDPRSAEANRKHDWDPTPRRIFGQTHKRLPPGIPSSTGHSHMNNDNLGFELDAVCYVQTATERNQSKNLNANSKSLRGVIKTPSKDPPINNPKESQLGRHSPDSRDVKPTPRLSEDGLPIFLLQMLRFKIVMIIPVKMNRTNNHGRSYGINQMKLESIQHQIKKLKRLNSNHNEATTDYIASLYENTNPDHRYISEILLASGLLLKRSWLSFDEDEDRLKTILLDDVTHLSENWIDFHKEVPVVALDAERLIFKDLIDEISSSEAANQRAKTAGTLRVL</sequence>
<feature type="compositionally biased region" description="Polar residues" evidence="1">
    <location>
        <begin position="43"/>
        <end position="53"/>
    </location>
</feature>
<dbReference type="Pfam" id="PF14309">
    <property type="entry name" value="DUF4378"/>
    <property type="match status" value="1"/>
</dbReference>
<feature type="region of interest" description="Disordered" evidence="1">
    <location>
        <begin position="75"/>
        <end position="121"/>
    </location>
</feature>
<gene>
    <name evidence="3" type="ORF">BVC80_9083g109</name>
</gene>
<evidence type="ECO:0000256" key="1">
    <source>
        <dbReference type="SAM" id="MobiDB-lite"/>
    </source>
</evidence>
<feature type="domain" description="DUF4378" evidence="2">
    <location>
        <begin position="218"/>
        <end position="268"/>
    </location>
</feature>
<evidence type="ECO:0000313" key="4">
    <source>
        <dbReference type="Proteomes" id="UP000195402"/>
    </source>
</evidence>
<dbReference type="AlphaFoldDB" id="A0A200PRF7"/>
<feature type="compositionally biased region" description="Basic and acidic residues" evidence="1">
    <location>
        <begin position="13"/>
        <end position="27"/>
    </location>
</feature>
<dbReference type="GO" id="GO:0051513">
    <property type="term" value="P:regulation of monopolar cell growth"/>
    <property type="evidence" value="ECO:0007669"/>
    <property type="project" value="InterPro"/>
</dbReference>
<dbReference type="STRING" id="56857.A0A200PRF7"/>
<dbReference type="EMBL" id="MVGT01004287">
    <property type="protein sequence ID" value="OVA00804.1"/>
    <property type="molecule type" value="Genomic_DNA"/>
</dbReference>
<evidence type="ECO:0000313" key="3">
    <source>
        <dbReference type="EMBL" id="OVA00804.1"/>
    </source>
</evidence>
<feature type="region of interest" description="Disordered" evidence="1">
    <location>
        <begin position="1"/>
        <end position="53"/>
    </location>
</feature>
<name>A0A200PRF7_MACCD</name>
<dbReference type="InterPro" id="IPR025486">
    <property type="entry name" value="DUF4378"/>
</dbReference>
<accession>A0A200PRF7</accession>
<dbReference type="Proteomes" id="UP000195402">
    <property type="component" value="Unassembled WGS sequence"/>
</dbReference>
<comment type="caution">
    <text evidence="3">The sequence shown here is derived from an EMBL/GenBank/DDBJ whole genome shotgun (WGS) entry which is preliminary data.</text>
</comment>
<feature type="compositionally biased region" description="Basic and acidic residues" evidence="1">
    <location>
        <begin position="105"/>
        <end position="121"/>
    </location>
</feature>
<dbReference type="InterPro" id="IPR033334">
    <property type="entry name" value="LNG1/2"/>
</dbReference>
<protein>
    <recommendedName>
        <fullName evidence="2">DUF4378 domain-containing protein</fullName>
    </recommendedName>
</protein>
<evidence type="ECO:0000259" key="2">
    <source>
        <dbReference type="Pfam" id="PF14309"/>
    </source>
</evidence>
<dbReference type="OrthoDB" id="769613at2759"/>
<dbReference type="PANTHER" id="PTHR31680:SF4">
    <property type="entry name" value="LONGIFOLIA PROTEIN"/>
    <property type="match status" value="1"/>
</dbReference>
<feature type="compositionally biased region" description="Polar residues" evidence="1">
    <location>
        <begin position="75"/>
        <end position="84"/>
    </location>
</feature>